<dbReference type="PANTHER" id="PTHR33193">
    <property type="entry name" value="DOMAIN PROTEIN, PUTATIVE (DUF3511)-RELATED"/>
    <property type="match status" value="1"/>
</dbReference>
<proteinExistence type="evidence at transcript level"/>
<evidence type="ECO:0008006" key="2">
    <source>
        <dbReference type="Google" id="ProtNLM"/>
    </source>
</evidence>
<dbReference type="InterPro" id="IPR021899">
    <property type="entry name" value="DUF3511"/>
</dbReference>
<dbReference type="EMBL" id="EF081949">
    <property type="protein sequence ID" value="ABK21328.1"/>
    <property type="molecule type" value="mRNA"/>
</dbReference>
<evidence type="ECO:0000313" key="1">
    <source>
        <dbReference type="EMBL" id="ABK21328.1"/>
    </source>
</evidence>
<protein>
    <recommendedName>
        <fullName evidence="2">DUF3511 domain-containing protein</fullName>
    </recommendedName>
</protein>
<reference evidence="1" key="1">
    <citation type="journal article" date="2008" name="BMC Genomics">
        <title>A conifer genomics resource of 200,000 spruce (Picea spp.) ESTs and 6,464 high-quality, sequence-finished full-length cDNAs for Sitka spruce (Picea sitchensis).</title>
        <authorList>
            <person name="Ralph S.G."/>
            <person name="Chun H.J."/>
            <person name="Kolosova N."/>
            <person name="Cooper D."/>
            <person name="Oddy C."/>
            <person name="Ritland C.E."/>
            <person name="Kirkpatrick R."/>
            <person name="Moore R."/>
            <person name="Barber S."/>
            <person name="Holt R.A."/>
            <person name="Jones S.J."/>
            <person name="Marra M.A."/>
            <person name="Douglas C.J."/>
            <person name="Ritland K."/>
            <person name="Bohlmann J."/>
        </authorList>
    </citation>
    <scope>NUCLEOTIDE SEQUENCE</scope>
    <source>
        <tissue evidence="1">Green portion of the leader tissue</tissue>
    </source>
</reference>
<dbReference type="AlphaFoldDB" id="A9NL17"/>
<name>A9NL17_PICSI</name>
<dbReference type="PANTHER" id="PTHR33193:SF13">
    <property type="entry name" value="EXPRESSED PROTEIN"/>
    <property type="match status" value="1"/>
</dbReference>
<dbReference type="Pfam" id="PF12023">
    <property type="entry name" value="DUF3511"/>
    <property type="match status" value="1"/>
</dbReference>
<organism evidence="1">
    <name type="scientific">Picea sitchensis</name>
    <name type="common">Sitka spruce</name>
    <name type="synonym">Pinus sitchensis</name>
    <dbReference type="NCBI Taxonomy" id="3332"/>
    <lineage>
        <taxon>Eukaryota</taxon>
        <taxon>Viridiplantae</taxon>
        <taxon>Streptophyta</taxon>
        <taxon>Embryophyta</taxon>
        <taxon>Tracheophyta</taxon>
        <taxon>Spermatophyta</taxon>
        <taxon>Pinopsida</taxon>
        <taxon>Pinidae</taxon>
        <taxon>Conifers I</taxon>
        <taxon>Pinales</taxon>
        <taxon>Pinaceae</taxon>
        <taxon>Picea</taxon>
    </lineage>
</organism>
<accession>A9NL17</accession>
<sequence length="122" mass="14137">MGDYRSRTYGGSDYRMDVVPSKVYNGGGQIQVQPQPPQPPQLPYAYGSGHQQPPVYLDGAYNYKNTKTKSSKVWGLNDPEVKRRKRVASYKVYTVEGKVKGSFRKSFRWLKDKYTEIVYGWW</sequence>